<accession>A0A0K2U1L4</accession>
<organism evidence="1">
    <name type="scientific">Lepeophtheirus salmonis</name>
    <name type="common">Salmon louse</name>
    <name type="synonym">Caligus salmonis</name>
    <dbReference type="NCBI Taxonomy" id="72036"/>
    <lineage>
        <taxon>Eukaryota</taxon>
        <taxon>Metazoa</taxon>
        <taxon>Ecdysozoa</taxon>
        <taxon>Arthropoda</taxon>
        <taxon>Crustacea</taxon>
        <taxon>Multicrustacea</taxon>
        <taxon>Hexanauplia</taxon>
        <taxon>Copepoda</taxon>
        <taxon>Siphonostomatoida</taxon>
        <taxon>Caligidae</taxon>
        <taxon>Lepeophtheirus</taxon>
    </lineage>
</organism>
<name>A0A0K2U1L4_LEPSM</name>
<sequence length="145" mass="16376">MDTTTVVSYCKKYPLVINLATISLNDSLQQPLEHIDNVFLFHDPPQLVNGGLQGINIRVADFAGFLLNLPPNEVIHWIQIWALRGPKVLGPELHVVIQLLLYNICSMGRSSGLLKYIRCLDGLLHRLGDLWDNIYLQHHKVGGCR</sequence>
<dbReference type="AlphaFoldDB" id="A0A0K2U1L4"/>
<evidence type="ECO:0000313" key="1">
    <source>
        <dbReference type="EMBL" id="CDW32169.1"/>
    </source>
</evidence>
<protein>
    <submittedName>
        <fullName evidence="1">Uncharacterized protein</fullName>
    </submittedName>
</protein>
<proteinExistence type="predicted"/>
<reference evidence="1" key="1">
    <citation type="submission" date="2014-05" db="EMBL/GenBank/DDBJ databases">
        <authorList>
            <person name="Chronopoulou M."/>
        </authorList>
    </citation>
    <scope>NUCLEOTIDE SEQUENCE</scope>
    <source>
        <tissue evidence="1">Whole organism</tissue>
    </source>
</reference>
<dbReference type="EMBL" id="HACA01014808">
    <property type="protein sequence ID" value="CDW32169.1"/>
    <property type="molecule type" value="Transcribed_RNA"/>
</dbReference>